<feature type="region of interest" description="Disordered" evidence="8">
    <location>
        <begin position="231"/>
        <end position="324"/>
    </location>
</feature>
<evidence type="ECO:0000313" key="11">
    <source>
        <dbReference type="Proteomes" id="UP000095284"/>
    </source>
</evidence>
<dbReference type="GO" id="GO:0005634">
    <property type="term" value="C:nucleus"/>
    <property type="evidence" value="ECO:0007669"/>
    <property type="project" value="UniProtKB-SubCell"/>
</dbReference>
<proteinExistence type="inferred from homology"/>
<keyword evidence="6" id="KW-0206">Cytoskeleton</keyword>
<reference evidence="13" key="1">
    <citation type="submission" date="2016-11" db="UniProtKB">
        <authorList>
            <consortium name="WormBaseParasite"/>
        </authorList>
    </citation>
    <scope>IDENTIFICATION</scope>
</reference>
<dbReference type="InterPro" id="IPR005635">
    <property type="entry name" value="Inner_centromere_prot_ARK-bd"/>
</dbReference>
<evidence type="ECO:0000256" key="6">
    <source>
        <dbReference type="ARBA" id="ARBA00023212"/>
    </source>
</evidence>
<keyword evidence="12" id="KW-1185">Reference proteome</keyword>
<evidence type="ECO:0000313" key="12">
    <source>
        <dbReference type="Proteomes" id="UP000659654"/>
    </source>
</evidence>
<dbReference type="SMR" id="A0A1I7RS63"/>
<dbReference type="OrthoDB" id="6123at2759"/>
<feature type="region of interest" description="Disordered" evidence="8">
    <location>
        <begin position="396"/>
        <end position="433"/>
    </location>
</feature>
<evidence type="ECO:0000256" key="1">
    <source>
        <dbReference type="ARBA" id="ARBA00004123"/>
    </source>
</evidence>
<evidence type="ECO:0000256" key="3">
    <source>
        <dbReference type="ARBA" id="ARBA00010042"/>
    </source>
</evidence>
<dbReference type="GO" id="GO:1990385">
    <property type="term" value="C:meiotic spindle midzone"/>
    <property type="evidence" value="ECO:0007669"/>
    <property type="project" value="TreeGrafter"/>
</dbReference>
<dbReference type="EMBL" id="CAJFCV020000005">
    <property type="protein sequence ID" value="CAG9123178.1"/>
    <property type="molecule type" value="Genomic_DNA"/>
</dbReference>
<keyword evidence="5" id="KW-0159">Chromosome partition</keyword>
<dbReference type="Proteomes" id="UP000659654">
    <property type="component" value="Unassembled WGS sequence"/>
</dbReference>
<feature type="compositionally biased region" description="Basic and acidic residues" evidence="8">
    <location>
        <begin position="278"/>
        <end position="287"/>
    </location>
</feature>
<reference evidence="10" key="2">
    <citation type="submission" date="2020-09" db="EMBL/GenBank/DDBJ databases">
        <authorList>
            <person name="Kikuchi T."/>
        </authorList>
    </citation>
    <scope>NUCLEOTIDE SEQUENCE</scope>
    <source>
        <strain evidence="10">Ka4C1</strain>
    </source>
</reference>
<evidence type="ECO:0000256" key="8">
    <source>
        <dbReference type="SAM" id="MobiDB-lite"/>
    </source>
</evidence>
<feature type="compositionally biased region" description="Basic and acidic residues" evidence="8">
    <location>
        <begin position="231"/>
        <end position="269"/>
    </location>
</feature>
<sequence>MAKTRNEKSIKKPSIDRFGSVLQLLGTDLKTFCQEIADEVKEMYSEACDQVLQDRIELKNMLEPCFEGKMPSTPKKNYKPPAGFVHRKPPHVLEFDDENEPEVPSTSTHKQNIEDNVIDVHKQHISPRIQETEVVIEDKLHHAHIEVHVTEATATVPVFPVTRTSVKTPEPLPRTLKPRTPAHLVDAIPATPSPIVPVLNKPLTRSKVTKSKNALTADELQKKNELAAARKAELQKEKAERHKYDNDQRKRRVEENRRKKMLEEAQKKEEHRKKHEAIKKFQEEQRKTPLPTTPKPCTPKTPRQKAVPAKKAKPGPAAVHRPKAMEIDERTEEMDHQSCEAIHPTLSERIVEEDDQTVDQNKINETQILDKENQVIPSTPQPQRLNQSAYEMTPEKVPIPSTENDYNVADLSSNDETDNEDEPRKKVPGWAQKDQLRVHISALKQRMSKEQIDNHFGQVRPPRVLEIFGGPTKKTYRKLDETTLWDSPIQNPRPAPLQNIRSLN</sequence>
<feature type="domain" description="Inner centromere protein ARK-binding" evidence="9">
    <location>
        <begin position="410"/>
        <end position="468"/>
    </location>
</feature>
<keyword evidence="7" id="KW-0539">Nucleus</keyword>
<dbReference type="GO" id="GO:0000776">
    <property type="term" value="C:kinetochore"/>
    <property type="evidence" value="ECO:0007669"/>
    <property type="project" value="TreeGrafter"/>
</dbReference>
<name>A0A1I7RS63_BURXY</name>
<dbReference type="GO" id="GO:0032133">
    <property type="term" value="C:chromosome passenger complex"/>
    <property type="evidence" value="ECO:0007669"/>
    <property type="project" value="TreeGrafter"/>
</dbReference>
<evidence type="ECO:0000313" key="13">
    <source>
        <dbReference type="WBParaSite" id="BXY_0356700.1"/>
    </source>
</evidence>
<protein>
    <submittedName>
        <fullName evidence="10">(pine wood nematode) hypothetical protein</fullName>
    </submittedName>
    <submittedName>
        <fullName evidence="13">INCENP_ARK-bind domain-containing protein</fullName>
    </submittedName>
</protein>
<dbReference type="Proteomes" id="UP000582659">
    <property type="component" value="Unassembled WGS sequence"/>
</dbReference>
<dbReference type="GO" id="GO:0051310">
    <property type="term" value="P:metaphase chromosome alignment"/>
    <property type="evidence" value="ECO:0007669"/>
    <property type="project" value="TreeGrafter"/>
</dbReference>
<organism evidence="11 13">
    <name type="scientific">Bursaphelenchus xylophilus</name>
    <name type="common">Pinewood nematode worm</name>
    <name type="synonym">Aphelenchoides xylophilus</name>
    <dbReference type="NCBI Taxonomy" id="6326"/>
    <lineage>
        <taxon>Eukaryota</taxon>
        <taxon>Metazoa</taxon>
        <taxon>Ecdysozoa</taxon>
        <taxon>Nematoda</taxon>
        <taxon>Chromadorea</taxon>
        <taxon>Rhabditida</taxon>
        <taxon>Tylenchina</taxon>
        <taxon>Tylenchomorpha</taxon>
        <taxon>Aphelenchoidea</taxon>
        <taxon>Aphelenchoididae</taxon>
        <taxon>Bursaphelenchus</taxon>
    </lineage>
</organism>
<evidence type="ECO:0000259" key="9">
    <source>
        <dbReference type="Pfam" id="PF03941"/>
    </source>
</evidence>
<dbReference type="EMBL" id="CAJFDI010000005">
    <property type="protein sequence ID" value="CAD5231779.1"/>
    <property type="molecule type" value="Genomic_DNA"/>
</dbReference>
<dbReference type="GO" id="GO:0000281">
    <property type="term" value="P:mitotic cytokinesis"/>
    <property type="evidence" value="ECO:0007669"/>
    <property type="project" value="TreeGrafter"/>
</dbReference>
<comment type="similarity">
    <text evidence="3">Belongs to the INCENP family.</text>
</comment>
<dbReference type="GO" id="GO:0051257">
    <property type="term" value="P:meiotic spindle midzone assembly"/>
    <property type="evidence" value="ECO:0007669"/>
    <property type="project" value="TreeGrafter"/>
</dbReference>
<comment type="subcellular location">
    <subcellularLocation>
        <location evidence="2">Cytoplasm</location>
        <location evidence="2">Cytoskeleton</location>
        <location evidence="2">Spindle</location>
    </subcellularLocation>
    <subcellularLocation>
        <location evidence="1">Nucleus</location>
    </subcellularLocation>
</comment>
<dbReference type="Proteomes" id="UP000095284">
    <property type="component" value="Unplaced"/>
</dbReference>
<evidence type="ECO:0000313" key="10">
    <source>
        <dbReference type="EMBL" id="CAD5231779.1"/>
    </source>
</evidence>
<dbReference type="Pfam" id="PF03941">
    <property type="entry name" value="INCENP_ARK-bind"/>
    <property type="match status" value="1"/>
</dbReference>
<dbReference type="GO" id="GO:0030496">
    <property type="term" value="C:midbody"/>
    <property type="evidence" value="ECO:0007669"/>
    <property type="project" value="TreeGrafter"/>
</dbReference>
<dbReference type="PANTHER" id="PTHR13142">
    <property type="entry name" value="INNER CENTROMERE PROTEIN"/>
    <property type="match status" value="1"/>
</dbReference>
<evidence type="ECO:0000256" key="4">
    <source>
        <dbReference type="ARBA" id="ARBA00022490"/>
    </source>
</evidence>
<accession>A0A1I7RS63</accession>
<evidence type="ECO:0000256" key="5">
    <source>
        <dbReference type="ARBA" id="ARBA00022829"/>
    </source>
</evidence>
<feature type="region of interest" description="Disordered" evidence="8">
    <location>
        <begin position="485"/>
        <end position="504"/>
    </location>
</feature>
<evidence type="ECO:0000256" key="7">
    <source>
        <dbReference type="ARBA" id="ARBA00023242"/>
    </source>
</evidence>
<feature type="compositionally biased region" description="Polar residues" evidence="8">
    <location>
        <begin position="401"/>
        <end position="412"/>
    </location>
</feature>
<keyword evidence="4" id="KW-0963">Cytoplasm</keyword>
<evidence type="ECO:0000256" key="2">
    <source>
        <dbReference type="ARBA" id="ARBA00004186"/>
    </source>
</evidence>
<dbReference type="WBParaSite" id="BXY_0356700.1">
    <property type="protein sequence ID" value="BXY_0356700.1"/>
    <property type="gene ID" value="BXY_0356700"/>
</dbReference>
<dbReference type="PANTHER" id="PTHR13142:SF1">
    <property type="entry name" value="INNER CENTROMERE PROTEIN"/>
    <property type="match status" value="1"/>
</dbReference>
<gene>
    <name evidence="10" type="ORF">BXYJ_LOCUS11875</name>
</gene>
<dbReference type="AlphaFoldDB" id="A0A1I7RS63"/>